<organism evidence="1 2">
    <name type="scientific">Rotaria magnacalcarata</name>
    <dbReference type="NCBI Taxonomy" id="392030"/>
    <lineage>
        <taxon>Eukaryota</taxon>
        <taxon>Metazoa</taxon>
        <taxon>Spiralia</taxon>
        <taxon>Gnathifera</taxon>
        <taxon>Rotifera</taxon>
        <taxon>Eurotatoria</taxon>
        <taxon>Bdelloidea</taxon>
        <taxon>Philodinida</taxon>
        <taxon>Philodinidae</taxon>
        <taxon>Rotaria</taxon>
    </lineage>
</organism>
<evidence type="ECO:0000313" key="1">
    <source>
        <dbReference type="EMBL" id="CAF4856631.1"/>
    </source>
</evidence>
<accession>A0A8S3BRM6</accession>
<comment type="caution">
    <text evidence="1">The sequence shown here is derived from an EMBL/GenBank/DDBJ whole genome shotgun (WGS) entry which is preliminary data.</text>
</comment>
<dbReference type="EMBL" id="CAJOBJ010163792">
    <property type="protein sequence ID" value="CAF4856631.1"/>
    <property type="molecule type" value="Genomic_DNA"/>
</dbReference>
<dbReference type="Gene3D" id="2.10.25.10">
    <property type="entry name" value="Laminin"/>
    <property type="match status" value="1"/>
</dbReference>
<sequence>MYEPICETYCSANALCRPDDFNLRTRKSSPYWICPLDHFGLRCNLKYEDCSSNPCLNNGTCFSNYDRSGENP</sequence>
<evidence type="ECO:0008006" key="3">
    <source>
        <dbReference type="Google" id="ProtNLM"/>
    </source>
</evidence>
<name>A0A8S3BRM6_9BILA</name>
<dbReference type="AlphaFoldDB" id="A0A8S3BRM6"/>
<dbReference type="Proteomes" id="UP000681720">
    <property type="component" value="Unassembled WGS sequence"/>
</dbReference>
<evidence type="ECO:0000313" key="2">
    <source>
        <dbReference type="Proteomes" id="UP000681720"/>
    </source>
</evidence>
<protein>
    <recommendedName>
        <fullName evidence="3">EGF-like domain-containing protein</fullName>
    </recommendedName>
</protein>
<gene>
    <name evidence="1" type="ORF">GIL414_LOCUS49674</name>
</gene>
<reference evidence="1" key="1">
    <citation type="submission" date="2021-02" db="EMBL/GenBank/DDBJ databases">
        <authorList>
            <person name="Nowell W R."/>
        </authorList>
    </citation>
    <scope>NUCLEOTIDE SEQUENCE</scope>
</reference>
<feature type="non-terminal residue" evidence="1">
    <location>
        <position position="72"/>
    </location>
</feature>
<proteinExistence type="predicted"/>